<dbReference type="Proteomes" id="UP000748531">
    <property type="component" value="Unassembled WGS sequence"/>
</dbReference>
<evidence type="ECO:0000313" key="3">
    <source>
        <dbReference type="Proteomes" id="UP000748531"/>
    </source>
</evidence>
<evidence type="ECO:0000256" key="1">
    <source>
        <dbReference type="SAM" id="MobiDB-lite"/>
    </source>
</evidence>
<proteinExistence type="predicted"/>
<dbReference type="GO" id="GO:0006986">
    <property type="term" value="P:response to unfolded protein"/>
    <property type="evidence" value="ECO:0007669"/>
    <property type="project" value="InterPro"/>
</dbReference>
<feature type="compositionally biased region" description="Polar residues" evidence="1">
    <location>
        <begin position="295"/>
        <end position="304"/>
    </location>
</feature>
<comment type="caution">
    <text evidence="2">The sequence shown here is derived from an EMBL/GenBank/DDBJ whole genome shotgun (WGS) entry which is preliminary data.</text>
</comment>
<dbReference type="AlphaFoldDB" id="A0A8J4T716"/>
<keyword evidence="3" id="KW-1185">Reference proteome</keyword>
<protein>
    <submittedName>
        <fullName evidence="2">Uncharacterized protein</fullName>
    </submittedName>
</protein>
<dbReference type="OrthoDB" id="8931646at2759"/>
<gene>
    <name evidence="2" type="ORF">PHET_06579</name>
</gene>
<sequence>MCGAVPTFMAILTHTWGKTKTSETWYATYNPALRGAFNISVSTNTYFWQYNSQCKGPKAIRLVKLDGSPVRSENNSDEPDSTAGLWMGLDLFESSASASGSMVGEVTSSFPKSYTHSTLSIPDYPLIVFEDPVQRRYDLVHCSKLRRGDGNDVTPNLARLQTMGDELDKLSQLLIKHGEVILAGTSTNTSLASMVLGQQNTDNKCDSLSPEHRLIEQAKREKNKLASKICRLKKKAFHEANKIKYTGLGLEYEELATIIIHIRKMICDHLRLGTFSKTTEGSVGHFSSEHHELQPRQSGTYGPQTCTEQDRYDANGVLMGSAFEINDRTFDRPTSSLLTCAVQTYEKINVTHAAARLDPLVDEVLRHFRAGHLSHPLVRGMTMDVLGTLETINGEPQNSTARSSIFGVDAPVCLNDYHELTETEDSRCPINAHYTQAVQPPPKFTVTYHSDCATDQPNQFY</sequence>
<dbReference type="GO" id="GO:0005634">
    <property type="term" value="C:nucleus"/>
    <property type="evidence" value="ECO:0007669"/>
    <property type="project" value="TreeGrafter"/>
</dbReference>
<feature type="region of interest" description="Disordered" evidence="1">
    <location>
        <begin position="283"/>
        <end position="304"/>
    </location>
</feature>
<dbReference type="PANTHER" id="PTHR21552">
    <property type="entry name" value="ADULT RETINA PROTEIN"/>
    <property type="match status" value="1"/>
</dbReference>
<dbReference type="EMBL" id="LUCH01003306">
    <property type="protein sequence ID" value="KAF5400303.1"/>
    <property type="molecule type" value="Genomic_DNA"/>
</dbReference>
<dbReference type="PANTHER" id="PTHR21552:SF2">
    <property type="entry name" value="CREB3 REGULATORY FACTOR"/>
    <property type="match status" value="1"/>
</dbReference>
<accession>A0A8J4T716</accession>
<dbReference type="GO" id="GO:0000981">
    <property type="term" value="F:DNA-binding transcription factor activity, RNA polymerase II-specific"/>
    <property type="evidence" value="ECO:0007669"/>
    <property type="project" value="TreeGrafter"/>
</dbReference>
<organism evidence="2 3">
    <name type="scientific">Paragonimus heterotremus</name>
    <dbReference type="NCBI Taxonomy" id="100268"/>
    <lineage>
        <taxon>Eukaryota</taxon>
        <taxon>Metazoa</taxon>
        <taxon>Spiralia</taxon>
        <taxon>Lophotrochozoa</taxon>
        <taxon>Platyhelminthes</taxon>
        <taxon>Trematoda</taxon>
        <taxon>Digenea</taxon>
        <taxon>Plagiorchiida</taxon>
        <taxon>Troglotremata</taxon>
        <taxon>Troglotrematidae</taxon>
        <taxon>Paragonimus</taxon>
    </lineage>
</organism>
<dbReference type="InterPro" id="IPR039165">
    <property type="entry name" value="CREBRF"/>
</dbReference>
<dbReference type="CDD" id="cd14809">
    <property type="entry name" value="bZIP_AUREO-like"/>
    <property type="match status" value="1"/>
</dbReference>
<reference evidence="2" key="1">
    <citation type="submission" date="2019-05" db="EMBL/GenBank/DDBJ databases">
        <title>Annotation for the trematode Paragonimus heterotremus.</title>
        <authorList>
            <person name="Choi Y.-J."/>
        </authorList>
    </citation>
    <scope>NUCLEOTIDE SEQUENCE</scope>
    <source>
        <strain evidence="2">LC</strain>
    </source>
</reference>
<name>A0A8J4T716_9TREM</name>
<evidence type="ECO:0000313" key="2">
    <source>
        <dbReference type="EMBL" id="KAF5400303.1"/>
    </source>
</evidence>
<dbReference type="GO" id="GO:0000977">
    <property type="term" value="F:RNA polymerase II transcription regulatory region sequence-specific DNA binding"/>
    <property type="evidence" value="ECO:0007669"/>
    <property type="project" value="TreeGrafter"/>
</dbReference>